<sequence>MVMESSRKFLPAMVLLLVLAADMAPVQARECERDSTQYSGPCITVANCLNVCRGEGFTSARCSKYRRSCVCVKEC</sequence>
<evidence type="ECO:0000256" key="1">
    <source>
        <dbReference type="ARBA" id="ARBA00022729"/>
    </source>
</evidence>
<dbReference type="Gene3D" id="3.30.30.10">
    <property type="entry name" value="Knottin, scorpion toxin-like"/>
    <property type="match status" value="1"/>
</dbReference>
<feature type="domain" description="Knottins-like" evidence="4">
    <location>
        <begin position="30"/>
        <end position="75"/>
    </location>
</feature>
<dbReference type="AlphaFoldDB" id="A0AAQ3U5A7"/>
<dbReference type="PANTHER" id="PTHR33147">
    <property type="entry name" value="DEFENSIN-LIKE PROTEIN 1"/>
    <property type="match status" value="1"/>
</dbReference>
<keyword evidence="6" id="KW-1185">Reference proteome</keyword>
<keyword evidence="1 3" id="KW-0732">Signal</keyword>
<dbReference type="GO" id="GO:0006952">
    <property type="term" value="P:defense response"/>
    <property type="evidence" value="ECO:0007669"/>
    <property type="project" value="InterPro"/>
</dbReference>
<dbReference type="PROSITE" id="PS00940">
    <property type="entry name" value="GAMMA_THIONIN"/>
    <property type="match status" value="1"/>
</dbReference>
<dbReference type="Pfam" id="PF00304">
    <property type="entry name" value="Gamma-thionin"/>
    <property type="match status" value="1"/>
</dbReference>
<dbReference type="SMART" id="SM00505">
    <property type="entry name" value="Knot1"/>
    <property type="match status" value="1"/>
</dbReference>
<protein>
    <recommendedName>
        <fullName evidence="4">Knottins-like domain-containing protein</fullName>
    </recommendedName>
</protein>
<dbReference type="CDD" id="cd00107">
    <property type="entry name" value="Knot1"/>
    <property type="match status" value="1"/>
</dbReference>
<evidence type="ECO:0000256" key="3">
    <source>
        <dbReference type="SAM" id="SignalP"/>
    </source>
</evidence>
<keyword evidence="2" id="KW-1015">Disulfide bond</keyword>
<proteinExistence type="predicted"/>
<dbReference type="PANTHER" id="PTHR33147:SF26">
    <property type="entry name" value="DEFENSIN-LIKE PROTEIN 7-RELATED"/>
    <property type="match status" value="1"/>
</dbReference>
<dbReference type="InterPro" id="IPR036574">
    <property type="entry name" value="Scorpion_toxin-like_sf"/>
</dbReference>
<reference evidence="5 6" key="1">
    <citation type="submission" date="2024-02" db="EMBL/GenBank/DDBJ databases">
        <title>High-quality chromosome-scale genome assembly of Pensacola bahiagrass (Paspalum notatum Flugge var. saurae).</title>
        <authorList>
            <person name="Vega J.M."/>
            <person name="Podio M."/>
            <person name="Orjuela J."/>
            <person name="Siena L.A."/>
            <person name="Pessino S.C."/>
            <person name="Combes M.C."/>
            <person name="Mariac C."/>
            <person name="Albertini E."/>
            <person name="Pupilli F."/>
            <person name="Ortiz J.P.A."/>
            <person name="Leblanc O."/>
        </authorList>
    </citation>
    <scope>NUCLEOTIDE SEQUENCE [LARGE SCALE GENOMIC DNA]</scope>
    <source>
        <strain evidence="5">R1</strain>
        <tissue evidence="5">Leaf</tissue>
    </source>
</reference>
<evidence type="ECO:0000313" key="6">
    <source>
        <dbReference type="Proteomes" id="UP001341281"/>
    </source>
</evidence>
<dbReference type="Proteomes" id="UP001341281">
    <property type="component" value="Chromosome 07"/>
</dbReference>
<feature type="signal peptide" evidence="3">
    <location>
        <begin position="1"/>
        <end position="28"/>
    </location>
</feature>
<accession>A0AAQ3U5A7</accession>
<gene>
    <name evidence="5" type="ORF">U9M48_031174</name>
</gene>
<feature type="chain" id="PRO_5042937898" description="Knottins-like domain-containing protein" evidence="3">
    <location>
        <begin position="29"/>
        <end position="75"/>
    </location>
</feature>
<evidence type="ECO:0000256" key="2">
    <source>
        <dbReference type="ARBA" id="ARBA00023157"/>
    </source>
</evidence>
<dbReference type="InterPro" id="IPR003614">
    <property type="entry name" value="Knottins"/>
</dbReference>
<evidence type="ECO:0000313" key="5">
    <source>
        <dbReference type="EMBL" id="WVZ84112.1"/>
    </source>
</evidence>
<name>A0AAQ3U5A7_PASNO</name>
<dbReference type="InterPro" id="IPR008176">
    <property type="entry name" value="Defensin_plant"/>
</dbReference>
<dbReference type="SUPFAM" id="SSF57095">
    <property type="entry name" value="Scorpion toxin-like"/>
    <property type="match status" value="1"/>
</dbReference>
<evidence type="ECO:0000259" key="4">
    <source>
        <dbReference type="SMART" id="SM00505"/>
    </source>
</evidence>
<organism evidence="5 6">
    <name type="scientific">Paspalum notatum var. saurae</name>
    <dbReference type="NCBI Taxonomy" id="547442"/>
    <lineage>
        <taxon>Eukaryota</taxon>
        <taxon>Viridiplantae</taxon>
        <taxon>Streptophyta</taxon>
        <taxon>Embryophyta</taxon>
        <taxon>Tracheophyta</taxon>
        <taxon>Spermatophyta</taxon>
        <taxon>Magnoliopsida</taxon>
        <taxon>Liliopsida</taxon>
        <taxon>Poales</taxon>
        <taxon>Poaceae</taxon>
        <taxon>PACMAD clade</taxon>
        <taxon>Panicoideae</taxon>
        <taxon>Andropogonodae</taxon>
        <taxon>Paspaleae</taxon>
        <taxon>Paspalinae</taxon>
        <taxon>Paspalum</taxon>
    </lineage>
</organism>
<dbReference type="EMBL" id="CP144751">
    <property type="protein sequence ID" value="WVZ84112.1"/>
    <property type="molecule type" value="Genomic_DNA"/>
</dbReference>